<protein>
    <recommendedName>
        <fullName evidence="3">WYL domain-containing protein</fullName>
    </recommendedName>
</protein>
<accession>A0ABW3RWL8</accession>
<sequence>MQKYIGQVVEIIYIDRTGNITQRQIEIHGIRDNLVRATCLKSKAPRAFRTENILACVPVANGRSVVS</sequence>
<name>A0ABW3RWL8_9BACL</name>
<dbReference type="Proteomes" id="UP001597262">
    <property type="component" value="Unassembled WGS sequence"/>
</dbReference>
<comment type="caution">
    <text evidence="1">The sequence shown here is derived from an EMBL/GenBank/DDBJ whole genome shotgun (WGS) entry which is preliminary data.</text>
</comment>
<evidence type="ECO:0000313" key="1">
    <source>
        <dbReference type="EMBL" id="MFD1176887.1"/>
    </source>
</evidence>
<dbReference type="EMBL" id="JBHTLM010000007">
    <property type="protein sequence ID" value="MFD1176887.1"/>
    <property type="molecule type" value="Genomic_DNA"/>
</dbReference>
<keyword evidence="2" id="KW-1185">Reference proteome</keyword>
<evidence type="ECO:0008006" key="3">
    <source>
        <dbReference type="Google" id="ProtNLM"/>
    </source>
</evidence>
<gene>
    <name evidence="1" type="ORF">ACFQ3W_11325</name>
</gene>
<evidence type="ECO:0000313" key="2">
    <source>
        <dbReference type="Proteomes" id="UP001597262"/>
    </source>
</evidence>
<dbReference type="RefSeq" id="WP_379319339.1">
    <property type="nucleotide sequence ID" value="NZ_JBHTLM010000007.1"/>
</dbReference>
<reference evidence="2" key="1">
    <citation type="journal article" date="2019" name="Int. J. Syst. Evol. Microbiol.">
        <title>The Global Catalogue of Microorganisms (GCM) 10K type strain sequencing project: providing services to taxonomists for standard genome sequencing and annotation.</title>
        <authorList>
            <consortium name="The Broad Institute Genomics Platform"/>
            <consortium name="The Broad Institute Genome Sequencing Center for Infectious Disease"/>
            <person name="Wu L."/>
            <person name="Ma J."/>
        </authorList>
    </citation>
    <scope>NUCLEOTIDE SEQUENCE [LARGE SCALE GENOMIC DNA]</scope>
    <source>
        <strain evidence="2">CCUG 59189</strain>
    </source>
</reference>
<organism evidence="1 2">
    <name type="scientific">Paenibacillus puldeungensis</name>
    <dbReference type="NCBI Taxonomy" id="696536"/>
    <lineage>
        <taxon>Bacteria</taxon>
        <taxon>Bacillati</taxon>
        <taxon>Bacillota</taxon>
        <taxon>Bacilli</taxon>
        <taxon>Bacillales</taxon>
        <taxon>Paenibacillaceae</taxon>
        <taxon>Paenibacillus</taxon>
    </lineage>
</organism>
<proteinExistence type="predicted"/>